<accession>A0AA38RSK5</accession>
<protein>
    <submittedName>
        <fullName evidence="3">Kinase-like protein</fullName>
    </submittedName>
</protein>
<keyword evidence="3" id="KW-0418">Kinase</keyword>
<dbReference type="InterPro" id="IPR011009">
    <property type="entry name" value="Kinase-like_dom_sf"/>
</dbReference>
<organism evidence="3 4">
    <name type="scientific">Pleurostoma richardsiae</name>
    <dbReference type="NCBI Taxonomy" id="41990"/>
    <lineage>
        <taxon>Eukaryota</taxon>
        <taxon>Fungi</taxon>
        <taxon>Dikarya</taxon>
        <taxon>Ascomycota</taxon>
        <taxon>Pezizomycotina</taxon>
        <taxon>Sordariomycetes</taxon>
        <taxon>Sordariomycetidae</taxon>
        <taxon>Calosphaeriales</taxon>
        <taxon>Pleurostomataceae</taxon>
        <taxon>Pleurostoma</taxon>
    </lineage>
</organism>
<dbReference type="PANTHER" id="PTHR24359">
    <property type="entry name" value="SERINE/THREONINE-PROTEIN KINASE SBK1"/>
    <property type="match status" value="1"/>
</dbReference>
<evidence type="ECO:0000256" key="1">
    <source>
        <dbReference type="SAM" id="MobiDB-lite"/>
    </source>
</evidence>
<dbReference type="GO" id="GO:0005524">
    <property type="term" value="F:ATP binding"/>
    <property type="evidence" value="ECO:0007669"/>
    <property type="project" value="InterPro"/>
</dbReference>
<dbReference type="GO" id="GO:0004674">
    <property type="term" value="F:protein serine/threonine kinase activity"/>
    <property type="evidence" value="ECO:0007669"/>
    <property type="project" value="TreeGrafter"/>
</dbReference>
<keyword evidence="3" id="KW-0808">Transferase</keyword>
<dbReference type="PROSITE" id="PS50011">
    <property type="entry name" value="PROTEIN_KINASE_DOM"/>
    <property type="match status" value="1"/>
</dbReference>
<proteinExistence type="predicted"/>
<dbReference type="Gene3D" id="1.10.510.10">
    <property type="entry name" value="Transferase(Phosphotransferase) domain 1"/>
    <property type="match status" value="1"/>
</dbReference>
<evidence type="ECO:0000313" key="4">
    <source>
        <dbReference type="Proteomes" id="UP001174694"/>
    </source>
</evidence>
<feature type="region of interest" description="Disordered" evidence="1">
    <location>
        <begin position="592"/>
        <end position="618"/>
    </location>
</feature>
<dbReference type="SMART" id="SM00220">
    <property type="entry name" value="S_TKc"/>
    <property type="match status" value="1"/>
</dbReference>
<evidence type="ECO:0000313" key="3">
    <source>
        <dbReference type="EMBL" id="KAJ9144603.1"/>
    </source>
</evidence>
<feature type="region of interest" description="Disordered" evidence="1">
    <location>
        <begin position="1"/>
        <end position="29"/>
    </location>
</feature>
<evidence type="ECO:0000259" key="2">
    <source>
        <dbReference type="PROSITE" id="PS50011"/>
    </source>
</evidence>
<keyword evidence="4" id="KW-1185">Reference proteome</keyword>
<gene>
    <name evidence="3" type="ORF">NKR23_g5866</name>
</gene>
<dbReference type="EMBL" id="JANBVO010000016">
    <property type="protein sequence ID" value="KAJ9144603.1"/>
    <property type="molecule type" value="Genomic_DNA"/>
</dbReference>
<feature type="domain" description="Protein kinase" evidence="2">
    <location>
        <begin position="235"/>
        <end position="549"/>
    </location>
</feature>
<dbReference type="AlphaFoldDB" id="A0AA38RSK5"/>
<sequence length="618" mass="70829">MGELPVIRLPDGSTFDTGPIDRSGEILPPRNEWQEPKLQHFDIAENEGNIATAIEQHLRNVRVKHPDQGRKFWPQKIFDDVLRRSIVERLVDELVRTGELLESGTDPQASKVRWVDEICGDKICIDKSGFRRVVAILLLMGKSNDISAFVEKRITDSRLPLDEADFRSPVGKPNGTELFQIPGWTARDIDSFLMYQRDLVVKFLEPPTTDGVRHYEFSAEEIRPWVTLPKRKSSSSSTAETRLGGYGEVHEISIHPWQHNFDDLLTSLLKLPDSGRGILDRDVEFEENAFQQEAHMLKRFGAKRPHIVTLLATIAYEKGLSGKQYCLLFPWAENDLLGFWKQTPTRDYRSYKWIAEQCWGLVDAVAYIHDSGLKNESGDRLFGQHGDIKPENILWYKLGGKEILVLSDLGIAEVHREISRSTQKPIKIVSWDYRPPERDMEAPDGIGTDALGTVSRAFDIWTLGCVFLEFTVWALDGPEGVECFKEKRKSSYEDGAPTTGTVHTRIFFDGVFSKSNPDLFTFKIKTGVKECFDRLHDNKQCTQYIHDFLDLIQAHMMLVDQKKRIKSKELLKRIEELKQNCKDRGYCLTPCPRKSTYHEPPPIKSRLNSQARESLEPK</sequence>
<dbReference type="Pfam" id="PF00069">
    <property type="entry name" value="Pkinase"/>
    <property type="match status" value="1"/>
</dbReference>
<dbReference type="SUPFAM" id="SSF56112">
    <property type="entry name" value="Protein kinase-like (PK-like)"/>
    <property type="match status" value="1"/>
</dbReference>
<dbReference type="Proteomes" id="UP001174694">
    <property type="component" value="Unassembled WGS sequence"/>
</dbReference>
<reference evidence="3" key="1">
    <citation type="submission" date="2022-07" db="EMBL/GenBank/DDBJ databases">
        <title>Fungi with potential for degradation of polypropylene.</title>
        <authorList>
            <person name="Gostincar C."/>
        </authorList>
    </citation>
    <scope>NUCLEOTIDE SEQUENCE</scope>
    <source>
        <strain evidence="3">EXF-13308</strain>
    </source>
</reference>
<dbReference type="PANTHER" id="PTHR24359:SF37">
    <property type="entry name" value="PROTEIN KINASE DOMAIN-CONTAINING PROTEIN"/>
    <property type="match status" value="1"/>
</dbReference>
<comment type="caution">
    <text evidence="3">The sequence shown here is derived from an EMBL/GenBank/DDBJ whole genome shotgun (WGS) entry which is preliminary data.</text>
</comment>
<name>A0AA38RSK5_9PEZI</name>
<dbReference type="InterPro" id="IPR000719">
    <property type="entry name" value="Prot_kinase_dom"/>
</dbReference>